<dbReference type="GO" id="GO:0008289">
    <property type="term" value="F:lipid binding"/>
    <property type="evidence" value="ECO:0007669"/>
    <property type="project" value="UniProtKB-KW"/>
</dbReference>
<keyword evidence="4" id="KW-1185">Reference proteome</keyword>
<dbReference type="AlphaFoldDB" id="A0A7G9G018"/>
<protein>
    <submittedName>
        <fullName evidence="3">DegV family protein</fullName>
    </submittedName>
</protein>
<dbReference type="NCBIfam" id="TIGR00762">
    <property type="entry name" value="DegV"/>
    <property type="match status" value="1"/>
</dbReference>
<dbReference type="PANTHER" id="PTHR33434">
    <property type="entry name" value="DEGV DOMAIN-CONTAINING PROTEIN DR_1986-RELATED"/>
    <property type="match status" value="1"/>
</dbReference>
<dbReference type="InterPro" id="IPR003797">
    <property type="entry name" value="DegV"/>
</dbReference>
<dbReference type="PANTHER" id="PTHR33434:SF3">
    <property type="entry name" value="DEGV DOMAIN-CONTAINING PROTEIN YITS"/>
    <property type="match status" value="1"/>
</dbReference>
<comment type="function">
    <text evidence="1">May bind long-chain fatty acids, such as palmitate, and may play a role in lipid transport or fatty acid metabolism.</text>
</comment>
<reference evidence="3 4" key="1">
    <citation type="submission" date="2020-08" db="EMBL/GenBank/DDBJ databases">
        <authorList>
            <person name="Liu C."/>
            <person name="Sun Q."/>
        </authorList>
    </citation>
    <scope>NUCLEOTIDE SEQUENCE [LARGE SCALE GENOMIC DNA]</scope>
    <source>
        <strain evidence="3 4">NSJ-8</strain>
    </source>
</reference>
<dbReference type="SUPFAM" id="SSF82549">
    <property type="entry name" value="DAK1/DegV-like"/>
    <property type="match status" value="1"/>
</dbReference>
<evidence type="ECO:0000313" key="4">
    <source>
        <dbReference type="Proteomes" id="UP000515981"/>
    </source>
</evidence>
<dbReference type="Gene3D" id="3.30.1180.10">
    <property type="match status" value="1"/>
</dbReference>
<dbReference type="Pfam" id="PF02645">
    <property type="entry name" value="DegV"/>
    <property type="match status" value="1"/>
</dbReference>
<keyword evidence="2" id="KW-0446">Lipid-binding</keyword>
<evidence type="ECO:0000256" key="2">
    <source>
        <dbReference type="ARBA" id="ARBA00023121"/>
    </source>
</evidence>
<sequence>MAQKKSHKIYNIRRQSMFKIVTDSTADLPAEYLQEHDLGCINLSYIMDGVTYGQGQELPEKEFYALMRNGKMPTTSQVNPEEAKNHFLKYLKENKEILCIAFSSGLSGTYNSMRVAAEEIMEEQPDCRIIVIDSLCASLGEGLLVHKAVTLRDQGKSLEEVAEWVKNNRLHLVHVFTVDDLYHLYRGGRVSRATAVVGTLAGIKPKLHVDDEGHLIVIGKVRGRKKSLHALVDYMEEKMVSYRDQNDIVFISHGDDLPAAELVRDLVKERFGIDSFLINYVGPTIGSHSGPGTLALFFMGEER</sequence>
<dbReference type="Gene3D" id="3.40.50.10440">
    <property type="entry name" value="Dihydroxyacetone kinase, domain 1"/>
    <property type="match status" value="1"/>
</dbReference>
<gene>
    <name evidence="3" type="ORF">H9Q77_06980</name>
</gene>
<organism evidence="3 4">
    <name type="scientific">Simiaoa sunii</name>
    <dbReference type="NCBI Taxonomy" id="2763672"/>
    <lineage>
        <taxon>Bacteria</taxon>
        <taxon>Bacillati</taxon>
        <taxon>Bacillota</taxon>
        <taxon>Clostridia</taxon>
        <taxon>Lachnospirales</taxon>
        <taxon>Lachnospiraceae</taxon>
        <taxon>Simiaoa</taxon>
    </lineage>
</organism>
<dbReference type="Proteomes" id="UP000515981">
    <property type="component" value="Chromosome"/>
</dbReference>
<dbReference type="InterPro" id="IPR043168">
    <property type="entry name" value="DegV_C"/>
</dbReference>
<dbReference type="PROSITE" id="PS51482">
    <property type="entry name" value="DEGV"/>
    <property type="match status" value="1"/>
</dbReference>
<proteinExistence type="predicted"/>
<dbReference type="Gene3D" id="2.20.28.50">
    <property type="entry name" value="degv family protein"/>
    <property type="match status" value="1"/>
</dbReference>
<evidence type="ECO:0000256" key="1">
    <source>
        <dbReference type="ARBA" id="ARBA00003238"/>
    </source>
</evidence>
<dbReference type="EMBL" id="CP060633">
    <property type="protein sequence ID" value="QNM04150.1"/>
    <property type="molecule type" value="Genomic_DNA"/>
</dbReference>
<accession>A0A7G9G018</accession>
<dbReference type="InterPro" id="IPR050270">
    <property type="entry name" value="DegV_domain_contain"/>
</dbReference>
<evidence type="ECO:0000313" key="3">
    <source>
        <dbReference type="EMBL" id="QNM04150.1"/>
    </source>
</evidence>
<dbReference type="KEGG" id="ssun:H9Q77_06980"/>
<name>A0A7G9G018_9FIRM</name>